<sequence length="259" mass="28565">MSLSRIFVVATNVYKEVIRDRVLYLMGLYALLMFAAAALLPSVAANAQDKIILDLGMAGIHLLGLVVTVFVGTGLINKEIEKKTVLVLISKPISRLEFIWGKHFGLSAVLAVLLACLTVIYFAVLVLNQIEFTAVSLLLAIFYTFIELMLLTAAALLFGVFTSSLLATLLTIGVYLMGHLSQDIVALGKLTESPLFQRVTSAMYLVLPDLERLNFRNEAVYGMTLFPSPPELLSHLLYGLLYTALLLTIAVFIFARRQF</sequence>
<reference evidence="1" key="1">
    <citation type="submission" date="2014-11" db="EMBL/GenBank/DDBJ databases">
        <authorList>
            <person name="Malar M.C."/>
            <person name="Sen D."/>
            <person name="Tripathy S."/>
        </authorList>
    </citation>
    <scope>NUCLEOTIDE SEQUENCE</scope>
    <source>
        <strain evidence="1">BDU141951</strain>
    </source>
</reference>
<dbReference type="AlphaFoldDB" id="A0A0C1Y3A4"/>
<dbReference type="GO" id="GO:0005886">
    <property type="term" value="C:plasma membrane"/>
    <property type="evidence" value="ECO:0007669"/>
    <property type="project" value="UniProtKB-SubCell"/>
</dbReference>
<dbReference type="GO" id="GO:0140359">
    <property type="term" value="F:ABC-type transporter activity"/>
    <property type="evidence" value="ECO:0007669"/>
    <property type="project" value="InterPro"/>
</dbReference>
<dbReference type="EMBL" id="JTHE02000003">
    <property type="protein sequence ID" value="NEV66279.1"/>
    <property type="molecule type" value="Genomic_DNA"/>
</dbReference>
<protein>
    <submittedName>
        <fullName evidence="1">ABC transporter permease</fullName>
    </submittedName>
</protein>
<gene>
    <name evidence="1" type="ORF">QQ91_004020</name>
</gene>
<accession>A0A0C1Y3A4</accession>
<comment type="caution">
    <text evidence="1">The sequence shown here is derived from an EMBL/GenBank/DDBJ whole genome shotgun (WGS) entry which is preliminary data.</text>
</comment>
<dbReference type="PANTHER" id="PTHR43471">
    <property type="entry name" value="ABC TRANSPORTER PERMEASE"/>
    <property type="match status" value="1"/>
</dbReference>
<organism evidence="1">
    <name type="scientific">Lyngbya confervoides BDU141951</name>
    <dbReference type="NCBI Taxonomy" id="1574623"/>
    <lineage>
        <taxon>Bacteria</taxon>
        <taxon>Bacillati</taxon>
        <taxon>Cyanobacteriota</taxon>
        <taxon>Cyanophyceae</taxon>
        <taxon>Oscillatoriophycideae</taxon>
        <taxon>Oscillatoriales</taxon>
        <taxon>Microcoleaceae</taxon>
        <taxon>Lyngbya</taxon>
    </lineage>
</organism>
<reference evidence="1" key="3">
    <citation type="submission" date="2020-02" db="EMBL/GenBank/DDBJ databases">
        <authorList>
            <person name="Sarangi A.N."/>
            <person name="Ghosh S."/>
            <person name="Mukherjee M."/>
            <person name="Tripathy S."/>
        </authorList>
    </citation>
    <scope>NUCLEOTIDE SEQUENCE</scope>
    <source>
        <strain evidence="1">BDU141951</strain>
    </source>
</reference>
<name>A0A0C1Y3A4_9CYAN</name>
<dbReference type="PANTHER" id="PTHR43471:SF10">
    <property type="entry name" value="SLL1107 PROTEIN"/>
    <property type="match status" value="1"/>
</dbReference>
<proteinExistence type="predicted"/>
<reference evidence="1" key="2">
    <citation type="journal article" date="2015" name="Genome Announc.">
        <title>Draft Genome Sequence of Filamentous Marine Cyanobacterium Lyngbya confervoides Strain BDU141951.</title>
        <authorList>
            <person name="Chandrababunaidu M.M."/>
            <person name="Sen D."/>
            <person name="Tripathy S."/>
        </authorList>
    </citation>
    <scope>NUCLEOTIDE SEQUENCE</scope>
    <source>
        <strain evidence="1">BDU141951</strain>
    </source>
</reference>
<dbReference type="Pfam" id="PF12679">
    <property type="entry name" value="ABC2_membrane_2"/>
    <property type="match status" value="1"/>
</dbReference>
<evidence type="ECO:0000313" key="1">
    <source>
        <dbReference type="EMBL" id="NEV66279.1"/>
    </source>
</evidence>